<dbReference type="EMBL" id="JANLCJ010000003">
    <property type="protein sequence ID" value="MCS5734178.1"/>
    <property type="molecule type" value="Genomic_DNA"/>
</dbReference>
<dbReference type="RefSeq" id="WP_259539026.1">
    <property type="nucleotide sequence ID" value="NZ_JANLCJ010000003.1"/>
</dbReference>
<keyword evidence="4" id="KW-1185">Reference proteome</keyword>
<evidence type="ECO:0000259" key="2">
    <source>
        <dbReference type="PROSITE" id="PS50943"/>
    </source>
</evidence>
<evidence type="ECO:0000256" key="1">
    <source>
        <dbReference type="SAM" id="MobiDB-lite"/>
    </source>
</evidence>
<dbReference type="Pfam" id="PF01381">
    <property type="entry name" value="HTH_3"/>
    <property type="match status" value="1"/>
</dbReference>
<accession>A0ABT2H2K2</accession>
<feature type="domain" description="HTH cro/C1-type" evidence="2">
    <location>
        <begin position="20"/>
        <end position="72"/>
    </location>
</feature>
<gene>
    <name evidence="3" type="ORF">N1032_10555</name>
</gene>
<reference evidence="3" key="1">
    <citation type="submission" date="2022-08" db="EMBL/GenBank/DDBJ databases">
        <authorList>
            <person name="Deng Y."/>
            <person name="Han X.-F."/>
            <person name="Zhang Y.-Q."/>
        </authorList>
    </citation>
    <scope>NUCLEOTIDE SEQUENCE</scope>
    <source>
        <strain evidence="3">CPCC 203386</strain>
    </source>
</reference>
<protein>
    <submittedName>
        <fullName evidence="3">Helix-turn-helix transcriptional regulator</fullName>
    </submittedName>
</protein>
<comment type="caution">
    <text evidence="3">The sequence shown here is derived from an EMBL/GenBank/DDBJ whole genome shotgun (WGS) entry which is preliminary data.</text>
</comment>
<sequence>MAVVSAETTEEFEQRLGGRIRSLRLSRNLDQSTVASKAGVSLRTIKNLEAGRGSSVATLVRVVRALGRGDWFDALEPAVSVSPLRMLAQERRDASPQRASRSRATRPVEGAPEADRSGAISGAASTGDGEAR</sequence>
<feature type="region of interest" description="Disordered" evidence="1">
    <location>
        <begin position="88"/>
        <end position="132"/>
    </location>
</feature>
<dbReference type="InterPro" id="IPR010982">
    <property type="entry name" value="Lambda_DNA-bd_dom_sf"/>
</dbReference>
<dbReference type="Proteomes" id="UP001165586">
    <property type="component" value="Unassembled WGS sequence"/>
</dbReference>
<dbReference type="InterPro" id="IPR001387">
    <property type="entry name" value="Cro/C1-type_HTH"/>
</dbReference>
<dbReference type="PROSITE" id="PS50943">
    <property type="entry name" value="HTH_CROC1"/>
    <property type="match status" value="1"/>
</dbReference>
<dbReference type="CDD" id="cd00093">
    <property type="entry name" value="HTH_XRE"/>
    <property type="match status" value="1"/>
</dbReference>
<evidence type="ECO:0000313" key="4">
    <source>
        <dbReference type="Proteomes" id="UP001165586"/>
    </source>
</evidence>
<dbReference type="Gene3D" id="1.10.260.40">
    <property type="entry name" value="lambda repressor-like DNA-binding domains"/>
    <property type="match status" value="1"/>
</dbReference>
<name>A0ABT2H2K2_9MICO</name>
<dbReference type="SUPFAM" id="SSF47413">
    <property type="entry name" value="lambda repressor-like DNA-binding domains"/>
    <property type="match status" value="1"/>
</dbReference>
<proteinExistence type="predicted"/>
<evidence type="ECO:0000313" key="3">
    <source>
        <dbReference type="EMBL" id="MCS5734178.1"/>
    </source>
</evidence>
<organism evidence="3 4">
    <name type="scientific">Herbiconiux daphne</name>
    <dbReference type="NCBI Taxonomy" id="2970914"/>
    <lineage>
        <taxon>Bacteria</taxon>
        <taxon>Bacillati</taxon>
        <taxon>Actinomycetota</taxon>
        <taxon>Actinomycetes</taxon>
        <taxon>Micrococcales</taxon>
        <taxon>Microbacteriaceae</taxon>
        <taxon>Herbiconiux</taxon>
    </lineage>
</organism>
<dbReference type="SMART" id="SM00530">
    <property type="entry name" value="HTH_XRE"/>
    <property type="match status" value="1"/>
</dbReference>